<dbReference type="SUPFAM" id="SSF53448">
    <property type="entry name" value="Nucleotide-diphospho-sugar transferases"/>
    <property type="match status" value="1"/>
</dbReference>
<dbReference type="InParanoid" id="G7DV55"/>
<dbReference type="STRING" id="764103.G7DV55"/>
<evidence type="ECO:0000256" key="9">
    <source>
        <dbReference type="ARBA" id="ARBA00023316"/>
    </source>
</evidence>
<comment type="caution">
    <text evidence="15">The sequence shown here is derived from an EMBL/GenBank/DDBJ whole genome shotgun (WGS) entry which is preliminary data.</text>
</comment>
<dbReference type="Pfam" id="PF08407">
    <property type="entry name" value="Chitin_synth_1N"/>
    <property type="match status" value="1"/>
</dbReference>
<dbReference type="HOGENOM" id="CLU_004760_0_1_1"/>
<dbReference type="RefSeq" id="XP_014564888.1">
    <property type="nucleotide sequence ID" value="XM_014709402.1"/>
</dbReference>
<keyword evidence="8 13" id="KW-0472">Membrane</keyword>
<evidence type="ECO:0000256" key="7">
    <source>
        <dbReference type="ARBA" id="ARBA00022989"/>
    </source>
</evidence>
<dbReference type="PANTHER" id="PTHR22914">
    <property type="entry name" value="CHITIN SYNTHASE"/>
    <property type="match status" value="1"/>
</dbReference>
<name>G7DV55_MIXOS</name>
<feature type="transmembrane region" description="Helical" evidence="13">
    <location>
        <begin position="681"/>
        <end position="710"/>
    </location>
</feature>
<evidence type="ECO:0000256" key="1">
    <source>
        <dbReference type="ARBA" id="ARBA00004651"/>
    </source>
</evidence>
<keyword evidence="6 13" id="KW-0812">Transmembrane</keyword>
<evidence type="ECO:0000256" key="3">
    <source>
        <dbReference type="ARBA" id="ARBA00022475"/>
    </source>
</evidence>
<feature type="transmembrane region" description="Helical" evidence="13">
    <location>
        <begin position="730"/>
        <end position="754"/>
    </location>
</feature>
<feature type="compositionally biased region" description="Polar residues" evidence="12">
    <location>
        <begin position="27"/>
        <end position="39"/>
    </location>
</feature>
<keyword evidence="3" id="KW-1003">Cell membrane</keyword>
<dbReference type="eggNOG" id="KOG2571">
    <property type="taxonomic scope" value="Eukaryota"/>
</dbReference>
<reference evidence="15 16" key="2">
    <citation type="journal article" date="2012" name="Open Biol.">
        <title>Characteristics of nucleosomes and linker DNA regions on the genome of the basidiomycete Mixia osmundae revealed by mono- and dinucleosome mapping.</title>
        <authorList>
            <person name="Nishida H."/>
            <person name="Kondo S."/>
            <person name="Matsumoto T."/>
            <person name="Suzuki Y."/>
            <person name="Yoshikawa H."/>
            <person name="Taylor T.D."/>
            <person name="Sugiyama J."/>
        </authorList>
    </citation>
    <scope>NUCLEOTIDE SEQUENCE [LARGE SCALE GENOMIC DNA]</scope>
    <source>
        <strain evidence="16">CBS 9802 / IAM 14324 / JCM 22182 / KY 12970</strain>
    </source>
</reference>
<dbReference type="GO" id="GO:0030428">
    <property type="term" value="C:cell septum"/>
    <property type="evidence" value="ECO:0007669"/>
    <property type="project" value="TreeGrafter"/>
</dbReference>
<feature type="transmembrane region" description="Helical" evidence="13">
    <location>
        <begin position="816"/>
        <end position="835"/>
    </location>
</feature>
<feature type="region of interest" description="Disordered" evidence="12">
    <location>
        <begin position="135"/>
        <end position="178"/>
    </location>
</feature>
<reference evidence="15 16" key="1">
    <citation type="journal article" date="2011" name="J. Gen. Appl. Microbiol.">
        <title>Draft genome sequencing of the enigmatic basidiomycete Mixia osmundae.</title>
        <authorList>
            <person name="Nishida H."/>
            <person name="Nagatsuka Y."/>
            <person name="Sugiyama J."/>
        </authorList>
    </citation>
    <scope>NUCLEOTIDE SEQUENCE [LARGE SCALE GENOMIC DNA]</scope>
    <source>
        <strain evidence="16">CBS 9802 / IAM 14324 / JCM 22182 / KY 12970</strain>
    </source>
</reference>
<dbReference type="OMA" id="WQRITVA"/>
<sequence>MPSPRPPKAVQSPLRSAGAEAYHRLPTPQSSEAISPGSHTSDRDNTRDPFESRYAPQGDLSTAALELGPVAFPENLHTSLTSLGSSETLVQSQSGGSIGAMLHDIEHDHTHRRLVDHRDDDEEDSLAQLPAALRAHQDEDEDEESQYLTQSSFPPGQGYSHMRHGSDSPSSSFDQLAYPPKTTERYAGVSLKDEPLSALGASASNDAFRLSLLSLPPGAGPTKQQILEQREWQKRAGAPKRGLTRRLKLVGGNFIADYEVPRAVLNAVESQYLDGSRKNEFSHMRYTAATCDPDDFTPQNGWTLRAREAGRDTELLIAITSYNEDRALLSRTLHGVMLNVRDIVRSNARFWRRTAEEGRPGWQRIVICLIFDGLDPADKGALDILQTIGAFQDNIMKKDIDGKETVAHIFEYTTQLSVCSTASGKFSLVTPAQNTEGQGSEANLVPAQMIVCIKQKNAKKINSHRWLFNGFGRQLAPEVCILIDAGTKPGTKSLYYLWEAFYNDRHLGGACGEIHAMLQGGKKLINPLVAAQNLEYKMSNILDKPLESSFGYVSVLPGAFSAYRYCALQGRPLEQYFHGDHSLADRLGKKGLHGMGIFKKNMFLAEDRILCFELVAKAGASWKLKYVKPSKGETDVPESAAELISQRRRWLNGSFAASIYAMVHFFRLYQTRHNPLRMLFFHIQALFNIFSTIFSFFALANMWLTFSLIIQLLPALDAQHPVYLFGTRGITLWVNEACLWIWAGTLALSFIIALGNRPKGEAGTYVLMFWIFALLGYYLLVCAVWLTIKAFTGIQWNGASTIGEKVGELLTGSNNVLVAALVSTYGVYLFSSLLYGDPWHMLHSFPQYLALAPSFVNILNVYAFCNLHDVSWGTKGSDKADALPSVSSKKEKGSDGVVEDIQKLPEDIELAFKETVSRTLAPYKPVEEPKGLSIDDSNRTFRTRFVSVWLLANGGLVFAVMNVAGVDTHTIDSQKNMHSRQGFYFNIILWATFGFAFIKFMGCLAYFLSHNLGKCCRRN</sequence>
<comment type="function">
    <text evidence="10">Polymerizes chitin, a structural polymer of the cell wall and septum, by transferring the sugar moiety of UDP-GlcNAc to the non-reducing end of the growing chitin polymer.</text>
</comment>
<comment type="subcellular location">
    <subcellularLocation>
        <location evidence="1">Cell membrane</location>
        <topology evidence="1">Multi-pass membrane protein</topology>
    </subcellularLocation>
</comment>
<keyword evidence="5" id="KW-0808">Transferase</keyword>
<dbReference type="Pfam" id="PF01644">
    <property type="entry name" value="Chitin_synth_1"/>
    <property type="match status" value="1"/>
</dbReference>
<dbReference type="InterPro" id="IPR004835">
    <property type="entry name" value="Chitin_synth"/>
</dbReference>
<evidence type="ECO:0000256" key="5">
    <source>
        <dbReference type="ARBA" id="ARBA00022679"/>
    </source>
</evidence>
<feature type="transmembrane region" description="Helical" evidence="13">
    <location>
        <begin position="945"/>
        <end position="964"/>
    </location>
</feature>
<keyword evidence="7 13" id="KW-1133">Transmembrane helix</keyword>
<protein>
    <recommendedName>
        <fullName evidence="2">chitin synthase</fullName>
        <ecNumber evidence="2">2.4.1.16</ecNumber>
    </recommendedName>
</protein>
<feature type="compositionally biased region" description="Basic and acidic residues" evidence="12">
    <location>
        <begin position="40"/>
        <end position="51"/>
    </location>
</feature>
<evidence type="ECO:0000256" key="4">
    <source>
        <dbReference type="ARBA" id="ARBA00022676"/>
    </source>
</evidence>
<keyword evidence="4" id="KW-0328">Glycosyltransferase</keyword>
<feature type="domain" description="Chitin synthase N-terminal" evidence="14">
    <location>
        <begin position="244"/>
        <end position="314"/>
    </location>
</feature>
<evidence type="ECO:0000259" key="14">
    <source>
        <dbReference type="Pfam" id="PF08407"/>
    </source>
</evidence>
<evidence type="ECO:0000256" key="2">
    <source>
        <dbReference type="ARBA" id="ARBA00012543"/>
    </source>
</evidence>
<evidence type="ECO:0000256" key="6">
    <source>
        <dbReference type="ARBA" id="ARBA00022692"/>
    </source>
</evidence>
<evidence type="ECO:0000256" key="12">
    <source>
        <dbReference type="SAM" id="MobiDB-lite"/>
    </source>
</evidence>
<evidence type="ECO:0000313" key="15">
    <source>
        <dbReference type="EMBL" id="GAA94465.1"/>
    </source>
</evidence>
<dbReference type="GO" id="GO:0005886">
    <property type="term" value="C:plasma membrane"/>
    <property type="evidence" value="ECO:0007669"/>
    <property type="project" value="UniProtKB-SubCell"/>
</dbReference>
<evidence type="ECO:0000256" key="8">
    <source>
        <dbReference type="ARBA" id="ARBA00023136"/>
    </source>
</evidence>
<comment type="similarity">
    <text evidence="11">Belongs to the chitin synthase family. Class III subfamily.</text>
</comment>
<dbReference type="CDD" id="cd04190">
    <property type="entry name" value="Chitin_synth_C"/>
    <property type="match status" value="1"/>
</dbReference>
<dbReference type="AlphaFoldDB" id="G7DV55"/>
<dbReference type="Proteomes" id="UP000009131">
    <property type="component" value="Unassembled WGS sequence"/>
</dbReference>
<organism evidence="15 16">
    <name type="scientific">Mixia osmundae (strain CBS 9802 / IAM 14324 / JCM 22182 / KY 12970)</name>
    <dbReference type="NCBI Taxonomy" id="764103"/>
    <lineage>
        <taxon>Eukaryota</taxon>
        <taxon>Fungi</taxon>
        <taxon>Dikarya</taxon>
        <taxon>Basidiomycota</taxon>
        <taxon>Pucciniomycotina</taxon>
        <taxon>Mixiomycetes</taxon>
        <taxon>Mixiales</taxon>
        <taxon>Mixiaceae</taxon>
        <taxon>Mixia</taxon>
    </lineage>
</organism>
<dbReference type="InterPro" id="IPR013616">
    <property type="entry name" value="Chitin_synth_N"/>
</dbReference>
<proteinExistence type="inferred from homology"/>
<feature type="transmembrane region" description="Helical" evidence="13">
    <location>
        <begin position="650"/>
        <end position="669"/>
    </location>
</feature>
<accession>G7DV55</accession>
<keyword evidence="16" id="KW-1185">Reference proteome</keyword>
<dbReference type="InterPro" id="IPR029044">
    <property type="entry name" value="Nucleotide-diphossugar_trans"/>
</dbReference>
<dbReference type="GO" id="GO:0071555">
    <property type="term" value="P:cell wall organization"/>
    <property type="evidence" value="ECO:0007669"/>
    <property type="project" value="UniProtKB-KW"/>
</dbReference>
<dbReference type="EMBL" id="BABT02000035">
    <property type="protein sequence ID" value="GAA94465.1"/>
    <property type="molecule type" value="Genomic_DNA"/>
</dbReference>
<keyword evidence="9" id="KW-0961">Cell wall biogenesis/degradation</keyword>
<feature type="transmembrane region" description="Helical" evidence="13">
    <location>
        <begin position="766"/>
        <end position="788"/>
    </location>
</feature>
<gene>
    <name evidence="15" type="primary">Mo01117</name>
    <name evidence="15" type="ORF">E5Q_01117</name>
</gene>
<feature type="region of interest" description="Disordered" evidence="12">
    <location>
        <begin position="1"/>
        <end position="55"/>
    </location>
</feature>
<dbReference type="PANTHER" id="PTHR22914:SF11">
    <property type="entry name" value="CHITIN SYNTHASE B"/>
    <property type="match status" value="1"/>
</dbReference>
<feature type="transmembrane region" description="Helical" evidence="13">
    <location>
        <begin position="984"/>
        <end position="1008"/>
    </location>
</feature>
<dbReference type="EC" id="2.4.1.16" evidence="2"/>
<evidence type="ECO:0000256" key="11">
    <source>
        <dbReference type="ARBA" id="ARBA00038055"/>
    </source>
</evidence>
<dbReference type="GO" id="GO:0006031">
    <property type="term" value="P:chitin biosynthetic process"/>
    <property type="evidence" value="ECO:0007669"/>
    <property type="project" value="TreeGrafter"/>
</dbReference>
<evidence type="ECO:0000313" key="16">
    <source>
        <dbReference type="Proteomes" id="UP000009131"/>
    </source>
</evidence>
<evidence type="ECO:0000256" key="10">
    <source>
        <dbReference type="ARBA" id="ARBA00024009"/>
    </source>
</evidence>
<evidence type="ECO:0000256" key="13">
    <source>
        <dbReference type="SAM" id="Phobius"/>
    </source>
</evidence>
<dbReference type="OrthoDB" id="26569at2759"/>
<dbReference type="GO" id="GO:0004100">
    <property type="term" value="F:chitin synthase activity"/>
    <property type="evidence" value="ECO:0007669"/>
    <property type="project" value="UniProtKB-EC"/>
</dbReference>